<evidence type="ECO:0000256" key="1">
    <source>
        <dbReference type="SAM" id="Phobius"/>
    </source>
</evidence>
<dbReference type="VEuPathDB" id="TriTrypDB:ADEAN_000797800"/>
<sequence length="128" mass="14126">MYIVVRTTDIFVFFFFFYSFATFFFFTFFFPALAFPVVAEEGALPDAGPLIGGSWTLLPFRGAVEDFLRVLGGAEAGSAGRSPPLVPVGELANASEFFFFFSGFVLLLLTRFLGFAEETLAGRAVRRT</sequence>
<feature type="transmembrane region" description="Helical" evidence="1">
    <location>
        <begin position="12"/>
        <end position="35"/>
    </location>
</feature>
<accession>A0A7G2CKV4</accession>
<dbReference type="AlphaFoldDB" id="A0A7G2CKV4"/>
<evidence type="ECO:0000313" key="2">
    <source>
        <dbReference type="EMBL" id="CAD2220456.1"/>
    </source>
</evidence>
<evidence type="ECO:0000313" key="3">
    <source>
        <dbReference type="Proteomes" id="UP000515908"/>
    </source>
</evidence>
<name>A0A7G2CKV4_9TRYP</name>
<keyword evidence="1" id="KW-0812">Transmembrane</keyword>
<keyword evidence="3" id="KW-1185">Reference proteome</keyword>
<dbReference type="Proteomes" id="UP000515908">
    <property type="component" value="Chromosome 17"/>
</dbReference>
<protein>
    <submittedName>
        <fullName evidence="2">Uncharacterized protein</fullName>
    </submittedName>
</protein>
<keyword evidence="1" id="KW-1133">Transmembrane helix</keyword>
<proteinExistence type="predicted"/>
<keyword evidence="1" id="KW-0472">Membrane</keyword>
<dbReference type="EMBL" id="LR877161">
    <property type="protein sequence ID" value="CAD2220456.1"/>
    <property type="molecule type" value="Genomic_DNA"/>
</dbReference>
<organism evidence="2 3">
    <name type="scientific">Angomonas deanei</name>
    <dbReference type="NCBI Taxonomy" id="59799"/>
    <lineage>
        <taxon>Eukaryota</taxon>
        <taxon>Discoba</taxon>
        <taxon>Euglenozoa</taxon>
        <taxon>Kinetoplastea</taxon>
        <taxon>Metakinetoplastina</taxon>
        <taxon>Trypanosomatida</taxon>
        <taxon>Trypanosomatidae</taxon>
        <taxon>Strigomonadinae</taxon>
        <taxon>Angomonas</taxon>
    </lineage>
</organism>
<feature type="transmembrane region" description="Helical" evidence="1">
    <location>
        <begin position="97"/>
        <end position="116"/>
    </location>
</feature>
<reference evidence="2 3" key="1">
    <citation type="submission" date="2020-08" db="EMBL/GenBank/DDBJ databases">
        <authorList>
            <person name="Newling K."/>
            <person name="Davey J."/>
            <person name="Forrester S."/>
        </authorList>
    </citation>
    <scope>NUCLEOTIDE SEQUENCE [LARGE SCALE GENOMIC DNA]</scope>
    <source>
        <strain evidence="3">Crithidia deanei Carvalho (ATCC PRA-265)</strain>
    </source>
</reference>
<gene>
    <name evidence="2" type="ORF">ADEAN_000797800</name>
</gene>